<organism evidence="2 3">
    <name type="scientific">Echria macrotheca</name>
    <dbReference type="NCBI Taxonomy" id="438768"/>
    <lineage>
        <taxon>Eukaryota</taxon>
        <taxon>Fungi</taxon>
        <taxon>Dikarya</taxon>
        <taxon>Ascomycota</taxon>
        <taxon>Pezizomycotina</taxon>
        <taxon>Sordariomycetes</taxon>
        <taxon>Sordariomycetidae</taxon>
        <taxon>Sordariales</taxon>
        <taxon>Schizotheciaceae</taxon>
        <taxon>Echria</taxon>
    </lineage>
</organism>
<feature type="compositionally biased region" description="Gly residues" evidence="1">
    <location>
        <begin position="109"/>
        <end position="120"/>
    </location>
</feature>
<name>A0AAJ0B9R1_9PEZI</name>
<accession>A0AAJ0B9R1</accession>
<dbReference type="EMBL" id="MU839835">
    <property type="protein sequence ID" value="KAK1754299.1"/>
    <property type="molecule type" value="Genomic_DNA"/>
</dbReference>
<keyword evidence="3" id="KW-1185">Reference proteome</keyword>
<reference evidence="2" key="1">
    <citation type="submission" date="2023-06" db="EMBL/GenBank/DDBJ databases">
        <title>Genome-scale phylogeny and comparative genomics of the fungal order Sordariales.</title>
        <authorList>
            <consortium name="Lawrence Berkeley National Laboratory"/>
            <person name="Hensen N."/>
            <person name="Bonometti L."/>
            <person name="Westerberg I."/>
            <person name="Brannstrom I.O."/>
            <person name="Guillou S."/>
            <person name="Cros-Aarteil S."/>
            <person name="Calhoun S."/>
            <person name="Haridas S."/>
            <person name="Kuo A."/>
            <person name="Mondo S."/>
            <person name="Pangilinan J."/>
            <person name="Riley R."/>
            <person name="Labutti K."/>
            <person name="Andreopoulos B."/>
            <person name="Lipzen A."/>
            <person name="Chen C."/>
            <person name="Yanf M."/>
            <person name="Daum C."/>
            <person name="Ng V."/>
            <person name="Clum A."/>
            <person name="Steindorff A."/>
            <person name="Ohm R."/>
            <person name="Martin F."/>
            <person name="Silar P."/>
            <person name="Natvig D."/>
            <person name="Lalanne C."/>
            <person name="Gautier V."/>
            <person name="Ament-Velasquez S.L."/>
            <person name="Kruys A."/>
            <person name="Hutchinson M.I."/>
            <person name="Powell A.J."/>
            <person name="Barry K."/>
            <person name="Miller A.N."/>
            <person name="Grigoriev I.V."/>
            <person name="Debuchy R."/>
            <person name="Gladieux P."/>
            <person name="Thoren M.H."/>
            <person name="Johannesson H."/>
        </authorList>
    </citation>
    <scope>NUCLEOTIDE SEQUENCE</scope>
    <source>
        <strain evidence="2">PSN4</strain>
    </source>
</reference>
<dbReference type="Proteomes" id="UP001239445">
    <property type="component" value="Unassembled WGS sequence"/>
</dbReference>
<comment type="caution">
    <text evidence="2">The sequence shown here is derived from an EMBL/GenBank/DDBJ whole genome shotgun (WGS) entry which is preliminary data.</text>
</comment>
<dbReference type="AlphaFoldDB" id="A0AAJ0B9R1"/>
<feature type="region of interest" description="Disordered" evidence="1">
    <location>
        <begin position="70"/>
        <end position="138"/>
    </location>
</feature>
<gene>
    <name evidence="2" type="ORF">QBC47DRAFT_215119</name>
</gene>
<sequence>MKRNRHCRSRPGPGAGIDKTCVEGPKRSMGSCRRGKTYHVQETRGRGKGERGGGKKEEKCPSFLFALASQWSRRQEQTPTEKRKKKGVAGPFMQVLKIAQQTRPHRAGGQAGVAGTGTGRRQGRRNTDQNATGHGPLLTTRPSGCVVATLRLVPAFRRIPFSPAATPRSALGQVPCWGTTWNKKRQRLAAGWQERHTGSTD</sequence>
<evidence type="ECO:0000313" key="2">
    <source>
        <dbReference type="EMBL" id="KAK1754299.1"/>
    </source>
</evidence>
<evidence type="ECO:0000256" key="1">
    <source>
        <dbReference type="SAM" id="MobiDB-lite"/>
    </source>
</evidence>
<feature type="region of interest" description="Disordered" evidence="1">
    <location>
        <begin position="1"/>
        <end position="58"/>
    </location>
</feature>
<feature type="compositionally biased region" description="Basic and acidic residues" evidence="1">
    <location>
        <begin position="39"/>
        <end position="58"/>
    </location>
</feature>
<evidence type="ECO:0000313" key="3">
    <source>
        <dbReference type="Proteomes" id="UP001239445"/>
    </source>
</evidence>
<proteinExistence type="predicted"/>
<protein>
    <submittedName>
        <fullName evidence="2">Uncharacterized protein</fullName>
    </submittedName>
</protein>